<evidence type="ECO:0000313" key="4">
    <source>
        <dbReference type="EMBL" id="KXS09040.1"/>
    </source>
</evidence>
<dbReference type="InterPro" id="IPR015889">
    <property type="entry name" value="Intradiol_dOase_core"/>
</dbReference>
<dbReference type="PANTHER" id="PTHR34315:SF1">
    <property type="entry name" value="INTRADIOL RING-CLEAVAGE DIOXYGENASES DOMAIN-CONTAINING PROTEIN-RELATED"/>
    <property type="match status" value="1"/>
</dbReference>
<accession>A0A138ZX08</accession>
<feature type="coiled-coil region" evidence="1">
    <location>
        <begin position="59"/>
        <end position="89"/>
    </location>
</feature>
<keyword evidence="3" id="KW-0732">Signal</keyword>
<feature type="region of interest" description="Disordered" evidence="2">
    <location>
        <begin position="362"/>
        <end position="383"/>
    </location>
</feature>
<dbReference type="Gene3D" id="2.60.130.10">
    <property type="entry name" value="Aromatic compound dioxygenase"/>
    <property type="match status" value="1"/>
</dbReference>
<evidence type="ECO:0000256" key="1">
    <source>
        <dbReference type="SAM" id="Coils"/>
    </source>
</evidence>
<sequence>MSQPSLLQAILLLFALALVAAVSAHPGEHEEHLDVRSSQLSIRSLTKCSGSTDAMELGRRSFERRMRMLEKLRREKKQKRDAASVLAKDHKSNLTGITSATTPSTVFGSALSCILEPDVTQGPYYIVGEYARNDVRESQAGVDLYVDIELVDVNTCTVVPDVWVDFWHCNSTGVYSGIVANGNGNSQDSSNLDNTFLRGIAKTGSDGVVQFVTKFPGHYTGRTNHIHVLSHASTEIVVNGSYVSATATATHVGQIFFDQSLVSLVEAVAPYSTNTQQLTQNSADNIFSQSAASFDPVVNYALLGNSVSDGIFAWISMGIDTSKSSNVQPARVHSAAGAALTSGASASATKVASSSTKTATAGTSAAATTVTTTASSPSASSSTATARAGSAINQIVSFPGVAMAVVLGVVANFV</sequence>
<dbReference type="Proteomes" id="UP000070544">
    <property type="component" value="Unassembled WGS sequence"/>
</dbReference>
<dbReference type="AlphaFoldDB" id="A0A138ZX08"/>
<keyword evidence="5" id="KW-1185">Reference proteome</keyword>
<dbReference type="PANTHER" id="PTHR34315">
    <property type="match status" value="1"/>
</dbReference>
<organism evidence="4 5">
    <name type="scientific">Gonapodya prolifera (strain JEL478)</name>
    <name type="common">Monoblepharis prolifera</name>
    <dbReference type="NCBI Taxonomy" id="1344416"/>
    <lineage>
        <taxon>Eukaryota</taxon>
        <taxon>Fungi</taxon>
        <taxon>Fungi incertae sedis</taxon>
        <taxon>Chytridiomycota</taxon>
        <taxon>Chytridiomycota incertae sedis</taxon>
        <taxon>Monoblepharidomycetes</taxon>
        <taxon>Monoblepharidales</taxon>
        <taxon>Gonapodyaceae</taxon>
        <taxon>Gonapodya</taxon>
    </lineage>
</organism>
<dbReference type="SUPFAM" id="SSF49482">
    <property type="entry name" value="Aromatic compound dioxygenase"/>
    <property type="match status" value="1"/>
</dbReference>
<dbReference type="EMBL" id="KQ965897">
    <property type="protein sequence ID" value="KXS09040.1"/>
    <property type="molecule type" value="Genomic_DNA"/>
</dbReference>
<dbReference type="STRING" id="1344416.A0A138ZX08"/>
<dbReference type="CDD" id="cd03457">
    <property type="entry name" value="intradiol_dioxygenase_like"/>
    <property type="match status" value="1"/>
</dbReference>
<feature type="chain" id="PRO_5007295731" evidence="3">
    <location>
        <begin position="25"/>
        <end position="414"/>
    </location>
</feature>
<keyword evidence="4" id="KW-0223">Dioxygenase</keyword>
<dbReference type="OMA" id="QGRAHHI"/>
<gene>
    <name evidence="4" type="ORF">M427DRAFT_106095</name>
</gene>
<keyword evidence="4" id="KW-0560">Oxidoreductase</keyword>
<dbReference type="GO" id="GO:0016702">
    <property type="term" value="F:oxidoreductase activity, acting on single donors with incorporation of molecular oxygen, incorporation of two atoms of oxygen"/>
    <property type="evidence" value="ECO:0007669"/>
    <property type="project" value="InterPro"/>
</dbReference>
<evidence type="ECO:0000256" key="3">
    <source>
        <dbReference type="SAM" id="SignalP"/>
    </source>
</evidence>
<dbReference type="OrthoDB" id="2156186at2759"/>
<feature type="signal peptide" evidence="3">
    <location>
        <begin position="1"/>
        <end position="24"/>
    </location>
</feature>
<protein>
    <submittedName>
        <fullName evidence="4">Aromatic compound dioxygenase</fullName>
    </submittedName>
</protein>
<evidence type="ECO:0000256" key="2">
    <source>
        <dbReference type="SAM" id="MobiDB-lite"/>
    </source>
</evidence>
<reference evidence="4 5" key="1">
    <citation type="journal article" date="2015" name="Genome Biol. Evol.">
        <title>Phylogenomic analyses indicate that early fungi evolved digesting cell walls of algal ancestors of land plants.</title>
        <authorList>
            <person name="Chang Y."/>
            <person name="Wang S."/>
            <person name="Sekimoto S."/>
            <person name="Aerts A.L."/>
            <person name="Choi C."/>
            <person name="Clum A."/>
            <person name="LaButti K.M."/>
            <person name="Lindquist E.A."/>
            <person name="Yee Ngan C."/>
            <person name="Ohm R.A."/>
            <person name="Salamov A.A."/>
            <person name="Grigoriev I.V."/>
            <person name="Spatafora J.W."/>
            <person name="Berbee M.L."/>
        </authorList>
    </citation>
    <scope>NUCLEOTIDE SEQUENCE [LARGE SCALE GENOMIC DNA]</scope>
    <source>
        <strain evidence="4 5">JEL478</strain>
    </source>
</reference>
<evidence type="ECO:0000313" key="5">
    <source>
        <dbReference type="Proteomes" id="UP000070544"/>
    </source>
</evidence>
<keyword evidence="1" id="KW-0175">Coiled coil</keyword>
<name>A0A138ZX08_GONPJ</name>
<dbReference type="GO" id="GO:0005506">
    <property type="term" value="F:iron ion binding"/>
    <property type="evidence" value="ECO:0007669"/>
    <property type="project" value="InterPro"/>
</dbReference>
<proteinExistence type="predicted"/>